<reference evidence="2 3" key="1">
    <citation type="submission" date="2019-05" db="EMBL/GenBank/DDBJ databases">
        <title>Flagellimonas sp. AsT0115, sp. nov., isolated from a marine red algae, Asparagopsis taxiformis.</title>
        <authorList>
            <person name="Kim J."/>
            <person name="Jeong S.E."/>
            <person name="Jeon C.O."/>
        </authorList>
    </citation>
    <scope>NUCLEOTIDE SEQUENCE [LARGE SCALE GENOMIC DNA]</scope>
    <source>
        <strain evidence="2 3">AsT0115</strain>
    </source>
</reference>
<accession>A0ABY2WKH8</accession>
<organism evidence="2 3">
    <name type="scientific">Flagellimonas algicola</name>
    <dbReference type="NCBI Taxonomy" id="2583815"/>
    <lineage>
        <taxon>Bacteria</taxon>
        <taxon>Pseudomonadati</taxon>
        <taxon>Bacteroidota</taxon>
        <taxon>Flavobacteriia</taxon>
        <taxon>Flavobacteriales</taxon>
        <taxon>Flavobacteriaceae</taxon>
        <taxon>Flagellimonas</taxon>
    </lineage>
</organism>
<dbReference type="PROSITE" id="PS51257">
    <property type="entry name" value="PROKAR_LIPOPROTEIN"/>
    <property type="match status" value="1"/>
</dbReference>
<feature type="domain" description="Beta-lactamase-related" evidence="1">
    <location>
        <begin position="41"/>
        <end position="356"/>
    </location>
</feature>
<name>A0ABY2WKH8_9FLAO</name>
<dbReference type="PANTHER" id="PTHR46825:SF9">
    <property type="entry name" value="BETA-LACTAMASE-RELATED DOMAIN-CONTAINING PROTEIN"/>
    <property type="match status" value="1"/>
</dbReference>
<gene>
    <name evidence="2" type="ORF">FGG15_14250</name>
</gene>
<evidence type="ECO:0000313" key="2">
    <source>
        <dbReference type="EMBL" id="TMU55334.1"/>
    </source>
</evidence>
<proteinExistence type="predicted"/>
<dbReference type="PANTHER" id="PTHR46825">
    <property type="entry name" value="D-ALANYL-D-ALANINE-CARBOXYPEPTIDASE/ENDOPEPTIDASE AMPH"/>
    <property type="match status" value="1"/>
</dbReference>
<dbReference type="InterPro" id="IPR050491">
    <property type="entry name" value="AmpC-like"/>
</dbReference>
<dbReference type="Pfam" id="PF00144">
    <property type="entry name" value="Beta-lactamase"/>
    <property type="match status" value="1"/>
</dbReference>
<dbReference type="InterPro" id="IPR001466">
    <property type="entry name" value="Beta-lactam-related"/>
</dbReference>
<evidence type="ECO:0000259" key="1">
    <source>
        <dbReference type="Pfam" id="PF00144"/>
    </source>
</evidence>
<evidence type="ECO:0000313" key="3">
    <source>
        <dbReference type="Proteomes" id="UP000751614"/>
    </source>
</evidence>
<protein>
    <submittedName>
        <fullName evidence="2">Beta-lactamase family protein</fullName>
    </submittedName>
</protein>
<dbReference type="Proteomes" id="UP000751614">
    <property type="component" value="Unassembled WGS sequence"/>
</dbReference>
<dbReference type="InterPro" id="IPR012338">
    <property type="entry name" value="Beta-lactam/transpept-like"/>
</dbReference>
<dbReference type="SUPFAM" id="SSF56601">
    <property type="entry name" value="beta-lactamase/transpeptidase-like"/>
    <property type="match status" value="1"/>
</dbReference>
<sequence length="478" mass="54270">MEINSLKTIFIFSLIIVAIGCEDKNKAFNTNNIDDLEYRLDSVANSFLKSNKVLGFSIAVQKSKESIYKKSFGFIDSSKTKPVTNDIGFPIASATKPIMAIVAVKMMEENLLDLDDKVIKYLPNFPKRKFSNQITIRHLLNHTSGIPDYTTYIDSLSLSGKNQITLNDYFDAIENQNHLFEPGSKFSYSNSGFVIVTEIMKKVSGLSFAELIEKYIKNDLSFPTIDAYYNDLKKSKTTQIFELSESIYLKSFLNEMTYIEGDGGISSSASDLAKFIYSANSGLIIPKEKLNEMIKPSHLSSGIFFDYGLGFRTGYLEGHKVYGHTGGHKTRWCVMSHFPDDDLSIAVVVNTYSTPSNALNIFGAIAGECLDIKLKELYDQNRPIENIESFIGDYIRPTDTKTRFMKIVKYTDDKHLYRKRSDSDSRGERLYHIEKNAFAPESAPMDRLIFETDKNGNVLYFKEYYNGLFIGIRDKKLN</sequence>
<keyword evidence="3" id="KW-1185">Reference proteome</keyword>
<dbReference type="Gene3D" id="3.40.710.10">
    <property type="entry name" value="DD-peptidase/beta-lactamase superfamily"/>
    <property type="match status" value="1"/>
</dbReference>
<dbReference type="EMBL" id="VCNI01000002">
    <property type="protein sequence ID" value="TMU55334.1"/>
    <property type="molecule type" value="Genomic_DNA"/>
</dbReference>
<comment type="caution">
    <text evidence="2">The sequence shown here is derived from an EMBL/GenBank/DDBJ whole genome shotgun (WGS) entry which is preliminary data.</text>
</comment>
<dbReference type="RefSeq" id="WP_138837376.1">
    <property type="nucleotide sequence ID" value="NZ_VCNI01000002.1"/>
</dbReference>